<feature type="compositionally biased region" description="Basic residues" evidence="1">
    <location>
        <begin position="1"/>
        <end position="10"/>
    </location>
</feature>
<name>A0A3N6MZK4_9BURK</name>
<dbReference type="Pfam" id="PF06445">
    <property type="entry name" value="GyrI-like"/>
    <property type="match status" value="1"/>
</dbReference>
<dbReference type="SUPFAM" id="SSF55136">
    <property type="entry name" value="Probable bacterial effector-binding domain"/>
    <property type="match status" value="1"/>
</dbReference>
<dbReference type="InterPro" id="IPR029442">
    <property type="entry name" value="GyrI-like"/>
</dbReference>
<dbReference type="Gene3D" id="3.20.80.10">
    <property type="entry name" value="Regulatory factor, effector binding domain"/>
    <property type="match status" value="1"/>
</dbReference>
<comment type="caution">
    <text evidence="3">The sequence shown here is derived from an EMBL/GenBank/DDBJ whole genome shotgun (WGS) entry which is preliminary data.</text>
</comment>
<evidence type="ECO:0000259" key="2">
    <source>
        <dbReference type="SMART" id="SM00871"/>
    </source>
</evidence>
<protein>
    <submittedName>
        <fullName evidence="3">GyrI-like domain-containing protein</fullName>
    </submittedName>
</protein>
<feature type="compositionally biased region" description="Basic residues" evidence="1">
    <location>
        <begin position="24"/>
        <end position="33"/>
    </location>
</feature>
<dbReference type="OrthoDB" id="282744at2"/>
<dbReference type="AlphaFoldDB" id="A0A3N6MZK4"/>
<proteinExistence type="predicted"/>
<dbReference type="SMART" id="SM00871">
    <property type="entry name" value="AraC_E_bind"/>
    <property type="match status" value="1"/>
</dbReference>
<organism evidence="3 4">
    <name type="scientific">Paraburkholderia dinghuensis</name>
    <dbReference type="NCBI Taxonomy" id="2305225"/>
    <lineage>
        <taxon>Bacteria</taxon>
        <taxon>Pseudomonadati</taxon>
        <taxon>Pseudomonadota</taxon>
        <taxon>Betaproteobacteria</taxon>
        <taxon>Burkholderiales</taxon>
        <taxon>Burkholderiaceae</taxon>
        <taxon>Paraburkholderia</taxon>
    </lineage>
</organism>
<evidence type="ECO:0000256" key="1">
    <source>
        <dbReference type="SAM" id="MobiDB-lite"/>
    </source>
</evidence>
<evidence type="ECO:0000313" key="3">
    <source>
        <dbReference type="EMBL" id="RQH03601.1"/>
    </source>
</evidence>
<evidence type="ECO:0000313" key="4">
    <source>
        <dbReference type="Proteomes" id="UP000272778"/>
    </source>
</evidence>
<feature type="domain" description="AraC effector-binding" evidence="2">
    <location>
        <begin position="64"/>
        <end position="219"/>
    </location>
</feature>
<dbReference type="InterPro" id="IPR011256">
    <property type="entry name" value="Reg_factor_effector_dom_sf"/>
</dbReference>
<dbReference type="InterPro" id="IPR010499">
    <property type="entry name" value="AraC_E-bd"/>
</dbReference>
<sequence>MRGRMAHRGRSGAGGGSAVCRHDSAKKRHRHVRRRTVRVGAIVNRSIPAIRPADCHGDTIMKRSDVKLVNLEPMNLLAVGHVGPYTKIGDAFDTLAQWLGARRVQTSGAKLVGIFYDDPNQVEASKLRASAAIHLPEAPDVTATSPVERIQLRGGAHAMLLHEGPYDDLNAAWTWFYADWLPNSGRQADFAAPSFELYLNTPEEVAPDALRTELYLPLV</sequence>
<dbReference type="InterPro" id="IPR050908">
    <property type="entry name" value="SmbC-like"/>
</dbReference>
<dbReference type="PANTHER" id="PTHR40055">
    <property type="entry name" value="TRANSCRIPTIONAL REGULATOR YGIV-RELATED"/>
    <property type="match status" value="1"/>
</dbReference>
<keyword evidence="4" id="KW-1185">Reference proteome</keyword>
<gene>
    <name evidence="3" type="ORF">D1Y85_20190</name>
</gene>
<reference evidence="3 4" key="1">
    <citation type="submission" date="2018-11" db="EMBL/GenBank/DDBJ databases">
        <title>Paraburkholderia sp. DHOA04, isolated from soil.</title>
        <authorList>
            <person name="Gao Z.-H."/>
            <person name="Qiu L.-H."/>
            <person name="Fu J.-C."/>
        </authorList>
    </citation>
    <scope>NUCLEOTIDE SEQUENCE [LARGE SCALE GENOMIC DNA]</scope>
    <source>
        <strain evidence="3 4">DHOA04</strain>
    </source>
</reference>
<accession>A0A3N6MZK4</accession>
<dbReference type="Proteomes" id="UP000272778">
    <property type="component" value="Unassembled WGS sequence"/>
</dbReference>
<dbReference type="EMBL" id="RQIS01000016">
    <property type="protein sequence ID" value="RQH03601.1"/>
    <property type="molecule type" value="Genomic_DNA"/>
</dbReference>
<feature type="region of interest" description="Disordered" evidence="1">
    <location>
        <begin position="1"/>
        <end position="33"/>
    </location>
</feature>
<dbReference type="PANTHER" id="PTHR40055:SF1">
    <property type="entry name" value="TRANSCRIPTIONAL REGULATOR YGIV-RELATED"/>
    <property type="match status" value="1"/>
</dbReference>